<organism evidence="2 3">
    <name type="scientific">Rhodococcus olei</name>
    <dbReference type="NCBI Taxonomy" id="2161675"/>
    <lineage>
        <taxon>Bacteria</taxon>
        <taxon>Bacillati</taxon>
        <taxon>Actinomycetota</taxon>
        <taxon>Actinomycetes</taxon>
        <taxon>Mycobacteriales</taxon>
        <taxon>Nocardiaceae</taxon>
        <taxon>Rhodococcus</taxon>
    </lineage>
</organism>
<sequence length="127" mass="13330">MAANDTASDATAYAHRGAEVLVTVTMFPPWGPDDLEEAAHPLRAHAVGAYRNFESPPPLSRSTGRSPVRRVNASANSPRATTRRGCCAGSVLCEVPTRGASAVPPCRFARSLRLGESDRVGAGGKTQ</sequence>
<evidence type="ECO:0000256" key="1">
    <source>
        <dbReference type="SAM" id="MobiDB-lite"/>
    </source>
</evidence>
<dbReference type="Proteomes" id="UP001501183">
    <property type="component" value="Unassembled WGS sequence"/>
</dbReference>
<accession>A0ABP8NY42</accession>
<reference evidence="3" key="1">
    <citation type="journal article" date="2019" name="Int. J. Syst. Evol. Microbiol.">
        <title>The Global Catalogue of Microorganisms (GCM) 10K type strain sequencing project: providing services to taxonomists for standard genome sequencing and annotation.</title>
        <authorList>
            <consortium name="The Broad Institute Genomics Platform"/>
            <consortium name="The Broad Institute Genome Sequencing Center for Infectious Disease"/>
            <person name="Wu L."/>
            <person name="Ma J."/>
        </authorList>
    </citation>
    <scope>NUCLEOTIDE SEQUENCE [LARGE SCALE GENOMIC DNA]</scope>
    <source>
        <strain evidence="3">JCM 32206</strain>
    </source>
</reference>
<gene>
    <name evidence="2" type="ORF">GCM10023094_09430</name>
</gene>
<name>A0ABP8NY42_9NOCA</name>
<feature type="region of interest" description="Disordered" evidence="1">
    <location>
        <begin position="52"/>
        <end position="83"/>
    </location>
</feature>
<dbReference type="EMBL" id="BAABFB010000023">
    <property type="protein sequence ID" value="GAA4474227.1"/>
    <property type="molecule type" value="Genomic_DNA"/>
</dbReference>
<evidence type="ECO:0000313" key="3">
    <source>
        <dbReference type="Proteomes" id="UP001501183"/>
    </source>
</evidence>
<proteinExistence type="predicted"/>
<keyword evidence="3" id="KW-1185">Reference proteome</keyword>
<protein>
    <submittedName>
        <fullName evidence="2">Uncharacterized protein</fullName>
    </submittedName>
</protein>
<evidence type="ECO:0000313" key="2">
    <source>
        <dbReference type="EMBL" id="GAA4474227.1"/>
    </source>
</evidence>
<comment type="caution">
    <text evidence="2">The sequence shown here is derived from an EMBL/GenBank/DDBJ whole genome shotgun (WGS) entry which is preliminary data.</text>
</comment>